<evidence type="ECO:0000313" key="2">
    <source>
        <dbReference type="Proteomes" id="UP001575105"/>
    </source>
</evidence>
<dbReference type="Gene3D" id="6.10.140.1340">
    <property type="match status" value="1"/>
</dbReference>
<evidence type="ECO:0000313" key="1">
    <source>
        <dbReference type="EMBL" id="MFA9477600.1"/>
    </source>
</evidence>
<proteinExistence type="predicted"/>
<dbReference type="Proteomes" id="UP001575105">
    <property type="component" value="Unassembled WGS sequence"/>
</dbReference>
<comment type="caution">
    <text evidence="1">The sequence shown here is derived from an EMBL/GenBank/DDBJ whole genome shotgun (WGS) entry which is preliminary data.</text>
</comment>
<dbReference type="EMBL" id="JBGUBD010000003">
    <property type="protein sequence ID" value="MFA9477600.1"/>
    <property type="molecule type" value="Genomic_DNA"/>
</dbReference>
<organism evidence="1 2">
    <name type="scientific">Natronomicrosphaera hydrolytica</name>
    <dbReference type="NCBI Taxonomy" id="3242702"/>
    <lineage>
        <taxon>Bacteria</taxon>
        <taxon>Pseudomonadati</taxon>
        <taxon>Planctomycetota</taxon>
        <taxon>Phycisphaerae</taxon>
        <taxon>Phycisphaerales</taxon>
        <taxon>Phycisphaeraceae</taxon>
        <taxon>Natronomicrosphaera</taxon>
    </lineage>
</organism>
<name>A0ABV4U1W9_9BACT</name>
<keyword evidence="2" id="KW-1185">Reference proteome</keyword>
<reference evidence="1 2" key="1">
    <citation type="submission" date="2024-08" db="EMBL/GenBank/DDBJ databases">
        <title>Whole-genome sequencing of halo(alkali)philic microorganisms from hypersaline lakes.</title>
        <authorList>
            <person name="Sorokin D.Y."/>
            <person name="Merkel A.Y."/>
            <person name="Messina E."/>
            <person name="Yakimov M."/>
        </authorList>
    </citation>
    <scope>NUCLEOTIDE SEQUENCE [LARGE SCALE GENOMIC DNA]</scope>
    <source>
        <strain evidence="1 2">AB-hyl4</strain>
    </source>
</reference>
<dbReference type="RefSeq" id="WP_425344529.1">
    <property type="nucleotide sequence ID" value="NZ_JBGUBD010000003.1"/>
</dbReference>
<sequence length="152" mass="17269">MNLPPSAHRVPQNTPDDLNQRIRHTTQANIDYYAHHPDQIDDRLSELDEEWDIERVLETNAATLALTATIFGLLFGRRWLILAALVTGFLLQHGLQGWCPPIRLFRRLGFRTPREIEAERYALKAVRGDFKDVPQGMEGAEPAMRATGRLGA</sequence>
<protein>
    <recommendedName>
        <fullName evidence="3">DUF2892 family protein</fullName>
    </recommendedName>
</protein>
<evidence type="ECO:0008006" key="3">
    <source>
        <dbReference type="Google" id="ProtNLM"/>
    </source>
</evidence>
<accession>A0ABV4U1W9</accession>
<gene>
    <name evidence="1" type="ORF">ACERK3_04750</name>
</gene>